<dbReference type="InterPro" id="IPR000182">
    <property type="entry name" value="GNAT_dom"/>
</dbReference>
<evidence type="ECO:0000259" key="1">
    <source>
        <dbReference type="PROSITE" id="PS51186"/>
    </source>
</evidence>
<dbReference type="SUPFAM" id="SSF55729">
    <property type="entry name" value="Acyl-CoA N-acyltransferases (Nat)"/>
    <property type="match status" value="1"/>
</dbReference>
<dbReference type="GO" id="GO:0016747">
    <property type="term" value="F:acyltransferase activity, transferring groups other than amino-acyl groups"/>
    <property type="evidence" value="ECO:0007669"/>
    <property type="project" value="InterPro"/>
</dbReference>
<organism evidence="2">
    <name type="scientific">uncultured Gemmatimonadota bacterium</name>
    <dbReference type="NCBI Taxonomy" id="203437"/>
    <lineage>
        <taxon>Bacteria</taxon>
        <taxon>Pseudomonadati</taxon>
        <taxon>Gemmatimonadota</taxon>
        <taxon>environmental samples</taxon>
    </lineage>
</organism>
<gene>
    <name evidence="2" type="ORF">AVDCRST_MAG89-3368</name>
</gene>
<dbReference type="InterPro" id="IPR016181">
    <property type="entry name" value="Acyl_CoA_acyltransferase"/>
</dbReference>
<dbReference type="AlphaFoldDB" id="A0A6J4MAT5"/>
<dbReference type="EMBL" id="CADCTV010000704">
    <property type="protein sequence ID" value="CAA9354987.1"/>
    <property type="molecule type" value="Genomic_DNA"/>
</dbReference>
<accession>A0A6J4MAT5</accession>
<dbReference type="Pfam" id="PF13673">
    <property type="entry name" value="Acetyltransf_10"/>
    <property type="match status" value="1"/>
</dbReference>
<sequence length="250" mass="26465">MNSILHAPPPEPIRDEELARRSLLGFGEFIALMGEGGGSPGAVLRRPGAVGARIDTAADNPWFDAVVVPLGADPPADDRLLPLCVWTMADAVPGRVEDPAIATPCMGMSLHDLAPGGTAHVEPAPLAVLGEMNERAYGQAGVFGPLVRALRDERVRSYGLRDGGEFVCVAATLSMGDDLGIYFVATEQTHRRRGLASGLLRALLADARDAGMRTATLQASADGLGVYEKLGFRRVGDMRGYLRPAPRSAR</sequence>
<proteinExistence type="predicted"/>
<dbReference type="Gene3D" id="3.40.630.30">
    <property type="match status" value="1"/>
</dbReference>
<dbReference type="PROSITE" id="PS51186">
    <property type="entry name" value="GNAT"/>
    <property type="match status" value="1"/>
</dbReference>
<name>A0A6J4MAT5_9BACT</name>
<reference evidence="2" key="1">
    <citation type="submission" date="2020-02" db="EMBL/GenBank/DDBJ databases">
        <authorList>
            <person name="Meier V. D."/>
        </authorList>
    </citation>
    <scope>NUCLEOTIDE SEQUENCE</scope>
    <source>
        <strain evidence="2">AVDCRST_MAG89</strain>
    </source>
</reference>
<dbReference type="CDD" id="cd04301">
    <property type="entry name" value="NAT_SF"/>
    <property type="match status" value="1"/>
</dbReference>
<protein>
    <recommendedName>
        <fullName evidence="1">N-acetyltransferase domain-containing protein</fullName>
    </recommendedName>
</protein>
<feature type="domain" description="N-acetyltransferase" evidence="1">
    <location>
        <begin position="108"/>
        <end position="250"/>
    </location>
</feature>
<evidence type="ECO:0000313" key="2">
    <source>
        <dbReference type="EMBL" id="CAA9354987.1"/>
    </source>
</evidence>